<proteinExistence type="predicted"/>
<evidence type="ECO:0000313" key="2">
    <source>
        <dbReference type="EMBL" id="SSZ46851.1"/>
    </source>
</evidence>
<dbReference type="Pfam" id="PF19573">
    <property type="entry name" value="DUF6089"/>
    <property type="match status" value="1"/>
</dbReference>
<dbReference type="SUPFAM" id="SSF56925">
    <property type="entry name" value="OMPA-like"/>
    <property type="match status" value="1"/>
</dbReference>
<name>A0A376BZD9_9FLAO</name>
<dbReference type="EMBL" id="UFTJ01000001">
    <property type="protein sequence ID" value="SSZ46851.1"/>
    <property type="molecule type" value="Genomic_DNA"/>
</dbReference>
<organism evidence="2 3">
    <name type="scientific">Bergeyella zoohelcum</name>
    <dbReference type="NCBI Taxonomy" id="1015"/>
    <lineage>
        <taxon>Bacteria</taxon>
        <taxon>Pseudomonadati</taxon>
        <taxon>Bacteroidota</taxon>
        <taxon>Flavobacteriia</taxon>
        <taxon>Flavobacteriales</taxon>
        <taxon>Weeksellaceae</taxon>
        <taxon>Bergeyella</taxon>
    </lineage>
</organism>
<evidence type="ECO:0000259" key="1">
    <source>
        <dbReference type="Pfam" id="PF19573"/>
    </source>
</evidence>
<dbReference type="InterPro" id="IPR045743">
    <property type="entry name" value="DUF6089"/>
</dbReference>
<accession>A0A376BZD9</accession>
<evidence type="ECO:0000313" key="3">
    <source>
        <dbReference type="Proteomes" id="UP000255515"/>
    </source>
</evidence>
<sequence length="300" mass="34528">MLFMKKHLALGFLAFLLGNVSIYKAQRNEIGVRLGVNNLVGDIGNTNYFIQRPFASVKGSGFPVSVGGFYRFNFNPQQSLRLDVGYNRIKFYDELTQEEYRRNRGTWGNNNAFEASLLFEYNFLGINNEQRYGMLSPYIFAGFGAMMHNISQVKLFHDFTRDADGVALAPTHEEDFVTSYTFNKTQKITPFIPFGIGLKYKFNYNWTVSVEAMLRPTFSDQLDYSHLRAEDIRSEYSQDIITPSTNASLLQVPEYYNISLQREKEFLKNRQIGETKGKDWVNSVTIGLSYSFGRPPCYCD</sequence>
<dbReference type="AlphaFoldDB" id="A0A376BZD9"/>
<gene>
    <name evidence="2" type="ORF">NCTC11661_00508</name>
</gene>
<protein>
    <recommendedName>
        <fullName evidence="1">DUF6089 domain-containing protein</fullName>
    </recommendedName>
</protein>
<dbReference type="InterPro" id="IPR011250">
    <property type="entry name" value="OMP/PagP_B-barrel"/>
</dbReference>
<feature type="domain" description="DUF6089" evidence="1">
    <location>
        <begin position="15"/>
        <end position="154"/>
    </location>
</feature>
<dbReference type="Proteomes" id="UP000255515">
    <property type="component" value="Unassembled WGS sequence"/>
</dbReference>
<reference evidence="2 3" key="1">
    <citation type="submission" date="2018-06" db="EMBL/GenBank/DDBJ databases">
        <authorList>
            <consortium name="Pathogen Informatics"/>
            <person name="Doyle S."/>
        </authorList>
    </citation>
    <scope>NUCLEOTIDE SEQUENCE [LARGE SCALE GENOMIC DNA]</scope>
    <source>
        <strain evidence="2 3">NCTC11661</strain>
    </source>
</reference>